<keyword evidence="3" id="KW-1185">Reference proteome</keyword>
<proteinExistence type="predicted"/>
<feature type="region of interest" description="Disordered" evidence="1">
    <location>
        <begin position="1"/>
        <end position="106"/>
    </location>
</feature>
<dbReference type="EMBL" id="KN847002">
    <property type="protein sequence ID" value="KIW87674.1"/>
    <property type="molecule type" value="Genomic_DNA"/>
</dbReference>
<name>A0A0D2HTA5_CLAB1</name>
<feature type="compositionally biased region" description="Basic and acidic residues" evidence="1">
    <location>
        <begin position="207"/>
        <end position="233"/>
    </location>
</feature>
<evidence type="ECO:0000256" key="1">
    <source>
        <dbReference type="SAM" id="MobiDB-lite"/>
    </source>
</evidence>
<accession>A0A0D2HTA5</accession>
<feature type="compositionally biased region" description="Polar residues" evidence="1">
    <location>
        <begin position="1"/>
        <end position="16"/>
    </location>
</feature>
<organism evidence="2 3">
    <name type="scientific">Cladophialophora bantiana (strain ATCC 10958 / CBS 173.52 / CDC B-1940 / NIH 8579)</name>
    <name type="common">Xylohypha bantiana</name>
    <dbReference type="NCBI Taxonomy" id="1442370"/>
    <lineage>
        <taxon>Eukaryota</taxon>
        <taxon>Fungi</taxon>
        <taxon>Dikarya</taxon>
        <taxon>Ascomycota</taxon>
        <taxon>Pezizomycotina</taxon>
        <taxon>Eurotiomycetes</taxon>
        <taxon>Chaetothyriomycetidae</taxon>
        <taxon>Chaetothyriales</taxon>
        <taxon>Herpotrichiellaceae</taxon>
        <taxon>Cladophialophora</taxon>
    </lineage>
</organism>
<dbReference type="AlphaFoldDB" id="A0A0D2HTA5"/>
<dbReference type="Proteomes" id="UP000053789">
    <property type="component" value="Unassembled WGS sequence"/>
</dbReference>
<reference evidence="2" key="1">
    <citation type="submission" date="2015-01" db="EMBL/GenBank/DDBJ databases">
        <title>The Genome Sequence of Cladophialophora bantiana CBS 173.52.</title>
        <authorList>
            <consortium name="The Broad Institute Genomics Platform"/>
            <person name="Cuomo C."/>
            <person name="de Hoog S."/>
            <person name="Gorbushina A."/>
            <person name="Stielow B."/>
            <person name="Teixiera M."/>
            <person name="Abouelleil A."/>
            <person name="Chapman S.B."/>
            <person name="Priest M."/>
            <person name="Young S.K."/>
            <person name="Wortman J."/>
            <person name="Nusbaum C."/>
            <person name="Birren B."/>
        </authorList>
    </citation>
    <scope>NUCLEOTIDE SEQUENCE [LARGE SCALE GENOMIC DNA]</scope>
    <source>
        <strain evidence="2">CBS 173.52</strain>
    </source>
</reference>
<dbReference type="GeneID" id="27704576"/>
<dbReference type="VEuPathDB" id="FungiDB:Z519_11648"/>
<feature type="region of interest" description="Disordered" evidence="1">
    <location>
        <begin position="118"/>
        <end position="184"/>
    </location>
</feature>
<evidence type="ECO:0000313" key="3">
    <source>
        <dbReference type="Proteomes" id="UP000053789"/>
    </source>
</evidence>
<feature type="region of interest" description="Disordered" evidence="1">
    <location>
        <begin position="207"/>
        <end position="242"/>
    </location>
</feature>
<dbReference type="RefSeq" id="XP_016614343.1">
    <property type="nucleotide sequence ID" value="XM_016769359.1"/>
</dbReference>
<evidence type="ECO:0000313" key="2">
    <source>
        <dbReference type="EMBL" id="KIW87674.1"/>
    </source>
</evidence>
<sequence>MPNPILSRQTTYTRTTVRGPDGRRQIREEEESVIRTRRRPPRSPSPLFLPPRILSRSPSPSPRPILQDTRFPHTFYEENPARRRSYERDRSAAGRHPRSPSTVRFVPDDEQFGLLQLRFPSPPPRGLFGEQPGFRSGHSPPPLRLPGPTCRRSRVNHSRNRSRSRSRNRRRAARSRSKSRDTSTSFIQGALVAAGTALAIREVRRKLGEQRARTRDSETQDRPQLHKDCRGHDSSGCTRSYHDVTSPHSSGYLLANLARVHTVVPPSPNSSGCPTDLLRLRLSSQPTPSPDLLLKTFFLAH</sequence>
<gene>
    <name evidence="2" type="ORF">Z519_11648</name>
</gene>
<dbReference type="HOGENOM" id="CLU_080472_0_0_1"/>
<feature type="compositionally biased region" description="Basic and acidic residues" evidence="1">
    <location>
        <begin position="75"/>
        <end position="92"/>
    </location>
</feature>
<protein>
    <submittedName>
        <fullName evidence="2">Uncharacterized protein</fullName>
    </submittedName>
</protein>
<feature type="compositionally biased region" description="Basic residues" evidence="1">
    <location>
        <begin position="151"/>
        <end position="177"/>
    </location>
</feature>